<evidence type="ECO:0000313" key="1">
    <source>
        <dbReference type="EMBL" id="GFF58242.1"/>
    </source>
</evidence>
<dbReference type="PANTHER" id="PTHR47784:SF5">
    <property type="entry name" value="STEROL UPTAKE CONTROL PROTEIN 2"/>
    <property type="match status" value="1"/>
</dbReference>
<keyword evidence="1" id="KW-0456">Lyase</keyword>
<dbReference type="PANTHER" id="PTHR47784">
    <property type="entry name" value="STEROL UPTAKE CONTROL PROTEIN 2"/>
    <property type="match status" value="1"/>
</dbReference>
<dbReference type="GO" id="GO:0016829">
    <property type="term" value="F:lyase activity"/>
    <property type="evidence" value="ECO:0007669"/>
    <property type="project" value="UniProtKB-KW"/>
</dbReference>
<protein>
    <submittedName>
        <fullName evidence="1">Probable pectin lyase A</fullName>
    </submittedName>
</protein>
<organism evidence="1 2">
    <name type="scientific">Aspergillus udagawae</name>
    <dbReference type="NCBI Taxonomy" id="91492"/>
    <lineage>
        <taxon>Eukaryota</taxon>
        <taxon>Fungi</taxon>
        <taxon>Dikarya</taxon>
        <taxon>Ascomycota</taxon>
        <taxon>Pezizomycotina</taxon>
        <taxon>Eurotiomycetes</taxon>
        <taxon>Eurotiomycetidae</taxon>
        <taxon>Eurotiales</taxon>
        <taxon>Aspergillaceae</taxon>
        <taxon>Aspergillus</taxon>
        <taxon>Aspergillus subgen. Fumigati</taxon>
    </lineage>
</organism>
<accession>A0A8H3SEZ3</accession>
<dbReference type="AlphaFoldDB" id="A0A8H3SEZ3"/>
<dbReference type="GO" id="GO:0001228">
    <property type="term" value="F:DNA-binding transcription activator activity, RNA polymerase II-specific"/>
    <property type="evidence" value="ECO:0007669"/>
    <property type="project" value="TreeGrafter"/>
</dbReference>
<gene>
    <name evidence="1" type="ORF">IFM46972_11042</name>
</gene>
<sequence length="255" mass="28469">MHGILAMSALHICLTEADREKTFWLDLASAHKSEALHSFMGGLTDINSTNAKAMVSFAGLVVAFAFGSALTGSPESDKPSLDALNNIFVLCRGVQEITNTAFTQLRQSTFAPLFDARLPHTAVPSRVKEALEYLTKLNEDCSVESSHPTATYVHAIETLRDLSAYTYAQPDSLTLAVGWAIKAKPTYLDRVQRKEPFALVVHAHYCAFLHISRRNWCIGFWGKCVLRDIYHTLGSHWRADIRWPLEEVFGEDIID</sequence>
<reference evidence="1 2" key="1">
    <citation type="submission" date="2020-01" db="EMBL/GenBank/DDBJ databases">
        <title>Draft genome sequence of Aspergillus udagawae IFM 46972.</title>
        <authorList>
            <person name="Takahashi H."/>
            <person name="Yaguchi T."/>
        </authorList>
    </citation>
    <scope>NUCLEOTIDE SEQUENCE [LARGE SCALE GENOMIC DNA]</scope>
    <source>
        <strain evidence="1 2">IFM 46972</strain>
    </source>
</reference>
<evidence type="ECO:0000313" key="2">
    <source>
        <dbReference type="Proteomes" id="UP000465221"/>
    </source>
</evidence>
<name>A0A8H3SEZ3_9EURO</name>
<proteinExistence type="predicted"/>
<comment type="caution">
    <text evidence="1">The sequence shown here is derived from an EMBL/GenBank/DDBJ whole genome shotgun (WGS) entry which is preliminary data.</text>
</comment>
<dbReference type="InterPro" id="IPR053157">
    <property type="entry name" value="Sterol_Uptake_Regulator"/>
</dbReference>
<dbReference type="EMBL" id="BLKC01000169">
    <property type="protein sequence ID" value="GFF58242.1"/>
    <property type="molecule type" value="Genomic_DNA"/>
</dbReference>
<dbReference type="Proteomes" id="UP000465221">
    <property type="component" value="Unassembled WGS sequence"/>
</dbReference>